<dbReference type="PROSITE" id="PS00622">
    <property type="entry name" value="HTH_LUXR_1"/>
    <property type="match status" value="1"/>
</dbReference>
<gene>
    <name evidence="6" type="ordered locus">Spirs_1244</name>
</gene>
<dbReference type="InterPro" id="IPR036388">
    <property type="entry name" value="WH-like_DNA-bd_sf"/>
</dbReference>
<dbReference type="InterPro" id="IPR011990">
    <property type="entry name" value="TPR-like_helical_dom_sf"/>
</dbReference>
<dbReference type="SUPFAM" id="SSF48452">
    <property type="entry name" value="TPR-like"/>
    <property type="match status" value="2"/>
</dbReference>
<protein>
    <submittedName>
        <fullName evidence="6">ATP-dependent transcriptional regulator, MalT-like, LuxR family</fullName>
    </submittedName>
</protein>
<evidence type="ECO:0000256" key="4">
    <source>
        <dbReference type="PROSITE-ProRule" id="PRU00339"/>
    </source>
</evidence>
<dbReference type="SMART" id="SM00028">
    <property type="entry name" value="TPR"/>
    <property type="match status" value="4"/>
</dbReference>
<sequence length="886" mass="101405">MGEPYLRTKVTVPSSGELIDRERLFSRLDRYPHVALILVSAPAGFGKSSLLASWIRKRKHHCCWLTLEERDNDPSRFLFYLLKGVSEIDAQIGPAVRQRLDHFPFPVPDEISVSLLQEIESYGEEFILIFDDFHCISNPILVDFVKELIDYAPDNLHIIISSRSDPSLPLALLRSRRKLLELRMEELRFRPEETTLFLSRIMDLKLQEHFVDLLSRRTEGWITGIQMAAISLRDNSDIDGFFRRFCGTHRYIFDYLMEEVFSLQSAEIQAFLLKSSILESFCSEVCDAVTSRSDSVKILSELEHCNLFIVPLDQDRRWFRYHQLFAEFLRSTLTQTHGDKNVRHLHKIAGTWFLGDGKWEAALKHFLEAGDGDMAASILENHASCFFQKSELSSFVGWFNQVPAEYRNNHPKLCLFAAIVKLFIGESLDAIVPLYKIGVTSIDRPETSGEVLTFRSLMCVMKGRPEKAMEQAEKALTLLPSDAFFFRSMLIHEMYTTQFLYKGDVCSSLEMMLSAIPYFATDRGDSSHFTGYFQLLCEIAYLYTMKGSLHAAIDHYERAIALADRSCERRLPIVGVALVELADLYREMGFLERALEMVQEGVLLTRKWSAFRTIEAYAVEAHIFYSLDRAREAETALQRAARLTKEFDVSTIDDLMVELVRVRLLLLRGDSRRLSPLPSLHGILGDRSVDRYYHFVESRKILMARLELHRGGFDDLLSVSDELINAGRKLGRNKSVIELSILRSLALEGMGKPEDAENVLLFILPEAYEAGFLRLFVDEGPPLAFILCRLEKKVTNSFLREYIGKILTLIEKKASDAGSCKPVTLSNRELMVLRLLARGYTNKEIAEELFISVRTVKWHTVNIYKKLGVKNRTEAVVKANISGIII</sequence>
<organism evidence="6 7">
    <name type="scientific">Sediminispirochaeta smaragdinae (strain DSM 11293 / JCM 15392 / SEBR 4228)</name>
    <name type="common">Spirochaeta smaragdinae</name>
    <dbReference type="NCBI Taxonomy" id="573413"/>
    <lineage>
        <taxon>Bacteria</taxon>
        <taxon>Pseudomonadati</taxon>
        <taxon>Spirochaetota</taxon>
        <taxon>Spirochaetia</taxon>
        <taxon>Spirochaetales</taxon>
        <taxon>Spirochaetaceae</taxon>
        <taxon>Sediminispirochaeta</taxon>
    </lineage>
</organism>
<dbReference type="Pfam" id="PF25873">
    <property type="entry name" value="WHD_MalT"/>
    <property type="match status" value="1"/>
</dbReference>
<dbReference type="Gene3D" id="1.25.40.10">
    <property type="entry name" value="Tetratricopeptide repeat domain"/>
    <property type="match status" value="1"/>
</dbReference>
<evidence type="ECO:0000313" key="7">
    <source>
        <dbReference type="Proteomes" id="UP000002318"/>
    </source>
</evidence>
<dbReference type="Pfam" id="PF00196">
    <property type="entry name" value="GerE"/>
    <property type="match status" value="1"/>
</dbReference>
<dbReference type="InterPro" id="IPR016032">
    <property type="entry name" value="Sig_transdc_resp-reg_C-effctor"/>
</dbReference>
<keyword evidence="1" id="KW-0805">Transcription regulation</keyword>
<evidence type="ECO:0000313" key="6">
    <source>
        <dbReference type="EMBL" id="ADK80371.1"/>
    </source>
</evidence>
<evidence type="ECO:0000256" key="2">
    <source>
        <dbReference type="ARBA" id="ARBA00023125"/>
    </source>
</evidence>
<dbReference type="HOGENOM" id="CLU_006325_2_0_12"/>
<dbReference type="SUPFAM" id="SSF46894">
    <property type="entry name" value="C-terminal effector domain of the bipartite response regulators"/>
    <property type="match status" value="1"/>
</dbReference>
<evidence type="ECO:0000256" key="1">
    <source>
        <dbReference type="ARBA" id="ARBA00023015"/>
    </source>
</evidence>
<dbReference type="GO" id="GO:0003677">
    <property type="term" value="F:DNA binding"/>
    <property type="evidence" value="ECO:0007669"/>
    <property type="project" value="UniProtKB-KW"/>
</dbReference>
<dbReference type="InterPro" id="IPR027417">
    <property type="entry name" value="P-loop_NTPase"/>
</dbReference>
<dbReference type="PANTHER" id="PTHR44688">
    <property type="entry name" value="DNA-BINDING TRANSCRIPTIONAL ACTIVATOR DEVR_DOSR"/>
    <property type="match status" value="1"/>
</dbReference>
<dbReference type="RefSeq" id="WP_013253835.1">
    <property type="nucleotide sequence ID" value="NC_014364.1"/>
</dbReference>
<dbReference type="InterPro" id="IPR041617">
    <property type="entry name" value="TPR_MalT"/>
</dbReference>
<dbReference type="OrthoDB" id="9789465at2"/>
<dbReference type="SMART" id="SM00421">
    <property type="entry name" value="HTH_LUXR"/>
    <property type="match status" value="1"/>
</dbReference>
<dbReference type="InterPro" id="IPR019734">
    <property type="entry name" value="TPR_rpt"/>
</dbReference>
<dbReference type="PANTHER" id="PTHR44688:SF16">
    <property type="entry name" value="DNA-BINDING TRANSCRIPTIONAL ACTIVATOR DEVR_DOSR"/>
    <property type="match status" value="1"/>
</dbReference>
<evidence type="ECO:0000256" key="3">
    <source>
        <dbReference type="ARBA" id="ARBA00023163"/>
    </source>
</evidence>
<dbReference type="InterPro" id="IPR000792">
    <property type="entry name" value="Tscrpt_reg_LuxR_C"/>
</dbReference>
<feature type="domain" description="HTH luxR-type" evidence="5">
    <location>
        <begin position="818"/>
        <end position="883"/>
    </location>
</feature>
<reference evidence="6 7" key="1">
    <citation type="journal article" date="2010" name="Stand. Genomic Sci.">
        <title>Complete genome sequence of Spirochaeta smaragdinae type strain (SEBR 4228).</title>
        <authorList>
            <person name="Mavromatis K."/>
            <person name="Yasawong M."/>
            <person name="Chertkov O."/>
            <person name="Lapidus A."/>
            <person name="Lucas S."/>
            <person name="Nolan M."/>
            <person name="Del Rio T.G."/>
            <person name="Tice H."/>
            <person name="Cheng J.F."/>
            <person name="Pitluck S."/>
            <person name="Liolios K."/>
            <person name="Ivanova N."/>
            <person name="Tapia R."/>
            <person name="Han C."/>
            <person name="Bruce D."/>
            <person name="Goodwin L."/>
            <person name="Pati A."/>
            <person name="Chen A."/>
            <person name="Palaniappan K."/>
            <person name="Land M."/>
            <person name="Hauser L."/>
            <person name="Chang Y.J."/>
            <person name="Jeffries C.D."/>
            <person name="Detter J.C."/>
            <person name="Rohde M."/>
            <person name="Brambilla E."/>
            <person name="Spring S."/>
            <person name="Goker M."/>
            <person name="Sikorski J."/>
            <person name="Woyke T."/>
            <person name="Bristow J."/>
            <person name="Eisen J.A."/>
            <person name="Markowitz V."/>
            <person name="Hugenholtz P."/>
            <person name="Klenk H.P."/>
            <person name="Kyrpides N.C."/>
        </authorList>
    </citation>
    <scope>NUCLEOTIDE SEQUENCE [LARGE SCALE GENOMIC DNA]</scope>
    <source>
        <strain evidence="7">DSM 11293 / JCM 15392 / SEBR 4228</strain>
    </source>
</reference>
<dbReference type="Gene3D" id="1.10.10.10">
    <property type="entry name" value="Winged helix-like DNA-binding domain superfamily/Winged helix DNA-binding domain"/>
    <property type="match status" value="1"/>
</dbReference>
<keyword evidence="3" id="KW-0804">Transcription</keyword>
<proteinExistence type="predicted"/>
<dbReference type="InterPro" id="IPR059106">
    <property type="entry name" value="WHD_MalT"/>
</dbReference>
<dbReference type="STRING" id="573413.Spirs_1244"/>
<name>E1R2T9_SEDSS</name>
<keyword evidence="2" id="KW-0238">DNA-binding</keyword>
<dbReference type="GO" id="GO:0006355">
    <property type="term" value="P:regulation of DNA-templated transcription"/>
    <property type="evidence" value="ECO:0007669"/>
    <property type="project" value="InterPro"/>
</dbReference>
<dbReference type="PROSITE" id="PS50043">
    <property type="entry name" value="HTH_LUXR_2"/>
    <property type="match status" value="1"/>
</dbReference>
<dbReference type="Pfam" id="PF17874">
    <property type="entry name" value="TPR_MalT"/>
    <property type="match status" value="1"/>
</dbReference>
<keyword evidence="7" id="KW-1185">Reference proteome</keyword>
<accession>E1R2T9</accession>
<evidence type="ECO:0000259" key="5">
    <source>
        <dbReference type="PROSITE" id="PS50043"/>
    </source>
</evidence>
<dbReference type="Proteomes" id="UP000002318">
    <property type="component" value="Chromosome"/>
</dbReference>
<feature type="repeat" description="TPR" evidence="4">
    <location>
        <begin position="533"/>
        <end position="566"/>
    </location>
</feature>
<dbReference type="SUPFAM" id="SSF52540">
    <property type="entry name" value="P-loop containing nucleoside triphosphate hydrolases"/>
    <property type="match status" value="1"/>
</dbReference>
<dbReference type="PROSITE" id="PS50005">
    <property type="entry name" value="TPR"/>
    <property type="match status" value="1"/>
</dbReference>
<dbReference type="PRINTS" id="PR00038">
    <property type="entry name" value="HTHLUXR"/>
</dbReference>
<dbReference type="KEGG" id="ssm:Spirs_1244"/>
<dbReference type="eggNOG" id="COG2909">
    <property type="taxonomic scope" value="Bacteria"/>
</dbReference>
<dbReference type="Gene3D" id="3.40.50.300">
    <property type="entry name" value="P-loop containing nucleotide triphosphate hydrolases"/>
    <property type="match status" value="1"/>
</dbReference>
<dbReference type="EMBL" id="CP002116">
    <property type="protein sequence ID" value="ADK80371.1"/>
    <property type="molecule type" value="Genomic_DNA"/>
</dbReference>
<keyword evidence="4" id="KW-0802">TPR repeat</keyword>
<dbReference type="CDD" id="cd06170">
    <property type="entry name" value="LuxR_C_like"/>
    <property type="match status" value="1"/>
</dbReference>
<dbReference type="AlphaFoldDB" id="E1R2T9"/>